<dbReference type="EMBL" id="BARS01007522">
    <property type="protein sequence ID" value="GAF67283.1"/>
    <property type="molecule type" value="Genomic_DNA"/>
</dbReference>
<sequence length="60" mass="7333">KLQNNYRNSSYRYDKQLKVEKILEERILTELEELTPNILNELIDNLYKELDKKPPKKKKN</sequence>
<feature type="non-terminal residue" evidence="1">
    <location>
        <position position="1"/>
    </location>
</feature>
<organism evidence="1">
    <name type="scientific">marine sediment metagenome</name>
    <dbReference type="NCBI Taxonomy" id="412755"/>
    <lineage>
        <taxon>unclassified sequences</taxon>
        <taxon>metagenomes</taxon>
        <taxon>ecological metagenomes</taxon>
    </lineage>
</organism>
<reference evidence="1" key="1">
    <citation type="journal article" date="2014" name="Front. Microbiol.">
        <title>High frequency of phylogenetically diverse reductive dehalogenase-homologous genes in deep subseafloor sedimentary metagenomes.</title>
        <authorList>
            <person name="Kawai M."/>
            <person name="Futagami T."/>
            <person name="Toyoda A."/>
            <person name="Takaki Y."/>
            <person name="Nishi S."/>
            <person name="Hori S."/>
            <person name="Arai W."/>
            <person name="Tsubouchi T."/>
            <person name="Morono Y."/>
            <person name="Uchiyama I."/>
            <person name="Ito T."/>
            <person name="Fujiyama A."/>
            <person name="Inagaki F."/>
            <person name="Takami H."/>
        </authorList>
    </citation>
    <scope>NUCLEOTIDE SEQUENCE</scope>
    <source>
        <strain evidence="1">Expedition CK06-06</strain>
    </source>
</reference>
<evidence type="ECO:0000313" key="1">
    <source>
        <dbReference type="EMBL" id="GAF67283.1"/>
    </source>
</evidence>
<name>X0REU1_9ZZZZ</name>
<comment type="caution">
    <text evidence="1">The sequence shown here is derived from an EMBL/GenBank/DDBJ whole genome shotgun (WGS) entry which is preliminary data.</text>
</comment>
<accession>X0REU1</accession>
<proteinExistence type="predicted"/>
<dbReference type="AlphaFoldDB" id="X0REU1"/>
<protein>
    <submittedName>
        <fullName evidence="1">Uncharacterized protein</fullName>
    </submittedName>
</protein>
<gene>
    <name evidence="1" type="ORF">S01H1_14456</name>
</gene>